<reference evidence="2 3" key="1">
    <citation type="submission" date="2015-05" db="EMBL/GenBank/DDBJ databases">
        <title>Genome sequence of Mycobacterium haemophilum.</title>
        <authorList>
            <person name="Greninger A.L."/>
            <person name="Cunningham G."/>
            <person name="Miller S."/>
        </authorList>
    </citation>
    <scope>NUCLEOTIDE SEQUENCE [LARGE SCALE GENOMIC DNA]</scope>
    <source>
        <strain evidence="3">UC1</strain>
    </source>
</reference>
<organism evidence="2 3">
    <name type="scientific">Mycobacterium haemophilum</name>
    <dbReference type="NCBI Taxonomy" id="29311"/>
    <lineage>
        <taxon>Bacteria</taxon>
        <taxon>Bacillati</taxon>
        <taxon>Actinomycetota</taxon>
        <taxon>Actinomycetes</taxon>
        <taxon>Mycobacteriales</taxon>
        <taxon>Mycobacteriaceae</taxon>
        <taxon>Mycobacterium</taxon>
    </lineage>
</organism>
<name>A0A0I9TKG5_9MYCO</name>
<evidence type="ECO:0000313" key="2">
    <source>
        <dbReference type="EMBL" id="KLO35667.1"/>
    </source>
</evidence>
<keyword evidence="1" id="KW-0812">Transmembrane</keyword>
<dbReference type="AlphaFoldDB" id="A0A0I9TKG5"/>
<dbReference type="PATRIC" id="fig|29311.18.peg.1172"/>
<evidence type="ECO:0000313" key="3">
    <source>
        <dbReference type="Proteomes" id="UP000036334"/>
    </source>
</evidence>
<keyword evidence="3" id="KW-1185">Reference proteome</keyword>
<feature type="transmembrane region" description="Helical" evidence="1">
    <location>
        <begin position="168"/>
        <end position="185"/>
    </location>
</feature>
<protein>
    <submittedName>
        <fullName evidence="2">Membrane protein</fullName>
    </submittedName>
</protein>
<keyword evidence="1" id="KW-1133">Transmembrane helix</keyword>
<evidence type="ECO:0000256" key="1">
    <source>
        <dbReference type="SAM" id="Phobius"/>
    </source>
</evidence>
<feature type="transmembrane region" description="Helical" evidence="1">
    <location>
        <begin position="84"/>
        <end position="102"/>
    </location>
</feature>
<feature type="transmembrane region" description="Helical" evidence="1">
    <location>
        <begin position="20"/>
        <end position="42"/>
    </location>
</feature>
<feature type="transmembrane region" description="Helical" evidence="1">
    <location>
        <begin position="108"/>
        <end position="130"/>
    </location>
</feature>
<gene>
    <name evidence="2" type="ORF">ABH38_15220</name>
</gene>
<dbReference type="InterPro" id="IPR046862">
    <property type="entry name" value="Rhomboid_2"/>
</dbReference>
<feature type="transmembrane region" description="Helical" evidence="1">
    <location>
        <begin position="142"/>
        <end position="162"/>
    </location>
</feature>
<sequence>MWPSPSPLSKRRSWAVVVLRFIGSAPLTYSWLAVLLVTTIIAHHLDRRQWHAIVVAGSTNIAHLAKDPLEVLIDSLLWIDGRYWTPYLVLFTLFLAPAERWLGQLRWITVGLTAHVGATYISEGLLKLAIDSRDAPEKLMHAADIGVSYFLVGVMGMLTYHIVTPWRWGYLVIVLVIFGFPLTRIDPKDLNFTAIGHFSSILIGLCCYALARDRQGRSIDPARVPRLLRRRGSRDASA</sequence>
<dbReference type="EMBL" id="LDPR01000013">
    <property type="protein sequence ID" value="KLO35667.1"/>
    <property type="molecule type" value="Genomic_DNA"/>
</dbReference>
<proteinExistence type="predicted"/>
<dbReference type="Pfam" id="PF20401">
    <property type="entry name" value="Rhomboid_2"/>
    <property type="match status" value="1"/>
</dbReference>
<dbReference type="Proteomes" id="UP000036334">
    <property type="component" value="Unassembled WGS sequence"/>
</dbReference>
<comment type="caution">
    <text evidence="2">The sequence shown here is derived from an EMBL/GenBank/DDBJ whole genome shotgun (WGS) entry which is preliminary data.</text>
</comment>
<feature type="transmembrane region" description="Helical" evidence="1">
    <location>
        <begin position="192"/>
        <end position="211"/>
    </location>
</feature>
<dbReference type="STRING" id="1202450.B586_18260"/>
<keyword evidence="1" id="KW-0472">Membrane</keyword>
<dbReference type="OrthoDB" id="4827451at2"/>
<accession>A0A0I9TKG5</accession>